<dbReference type="Proteomes" id="UP000193391">
    <property type="component" value="Unassembled WGS sequence"/>
</dbReference>
<evidence type="ECO:0000313" key="2">
    <source>
        <dbReference type="EMBL" id="OSQ39790.1"/>
    </source>
</evidence>
<keyword evidence="3" id="KW-1185">Reference proteome</keyword>
<accession>A0A1Y2L2T2</accession>
<evidence type="ECO:0000313" key="3">
    <source>
        <dbReference type="Proteomes" id="UP000193391"/>
    </source>
</evidence>
<gene>
    <name evidence="2" type="ORF">TMES_07585</name>
</gene>
<organism evidence="2 3">
    <name type="scientific">Thalassospira mesophila</name>
    <dbReference type="NCBI Taxonomy" id="1293891"/>
    <lineage>
        <taxon>Bacteria</taxon>
        <taxon>Pseudomonadati</taxon>
        <taxon>Pseudomonadota</taxon>
        <taxon>Alphaproteobacteria</taxon>
        <taxon>Rhodospirillales</taxon>
        <taxon>Thalassospiraceae</taxon>
        <taxon>Thalassospira</taxon>
    </lineage>
</organism>
<evidence type="ECO:0000259" key="1">
    <source>
        <dbReference type="Pfam" id="PF25181"/>
    </source>
</evidence>
<reference evidence="2 3" key="1">
    <citation type="submission" date="2014-03" db="EMBL/GenBank/DDBJ databases">
        <title>The draft genome sequence of Thalassospira mesophila JCM 18969.</title>
        <authorList>
            <person name="Lai Q."/>
            <person name="Shao Z."/>
        </authorList>
    </citation>
    <scope>NUCLEOTIDE SEQUENCE [LARGE SCALE GENOMIC DNA]</scope>
    <source>
        <strain evidence="2 3">JCM 18969</strain>
    </source>
</reference>
<dbReference type="RefSeq" id="WP_085581026.1">
    <property type="nucleotide sequence ID" value="NZ_JFKA01000002.1"/>
</dbReference>
<dbReference type="OrthoDB" id="8450036at2"/>
<name>A0A1Y2L2T2_9PROT</name>
<protein>
    <recommendedName>
        <fullName evidence="1">Bbp19-like phage domain-containing protein</fullName>
    </recommendedName>
</protein>
<dbReference type="Pfam" id="PF25181">
    <property type="entry name" value="Phage_Bbp19"/>
    <property type="match status" value="1"/>
</dbReference>
<dbReference type="EMBL" id="JFKA01000002">
    <property type="protein sequence ID" value="OSQ39790.1"/>
    <property type="molecule type" value="Genomic_DNA"/>
</dbReference>
<sequence length="146" mass="15154">MRIWRRVKPAKADAVMNVDADATPVAGLGNGTAALAGEDGGARESGDGEDSGWGWFEGGLAGGTLPPVLPEAENAGVIGVSRQERDLAWQRVLGASAGHDAAVVCAELRAMTLERALGPAASPQAIWMREGQRALVLQMLRRARGG</sequence>
<feature type="domain" description="Bbp19-like phage" evidence="1">
    <location>
        <begin position="98"/>
        <end position="140"/>
    </location>
</feature>
<dbReference type="AlphaFoldDB" id="A0A1Y2L2T2"/>
<dbReference type="InterPro" id="IPR057447">
    <property type="entry name" value="Bbp19-like_phage"/>
</dbReference>
<comment type="caution">
    <text evidence="2">The sequence shown here is derived from an EMBL/GenBank/DDBJ whole genome shotgun (WGS) entry which is preliminary data.</text>
</comment>
<proteinExistence type="predicted"/>